<dbReference type="Proteomes" id="UP000033640">
    <property type="component" value="Unassembled WGS sequence"/>
</dbReference>
<dbReference type="AlphaFoldDB" id="A0A0F0L8Y3"/>
<reference evidence="2 3" key="1">
    <citation type="submission" date="2015-02" db="EMBL/GenBank/DDBJ databases">
        <title>Draft genome sequences of ten Microbacterium spp. with emphasis on heavy metal contaminated environments.</title>
        <authorList>
            <person name="Corretto E."/>
        </authorList>
    </citation>
    <scope>NUCLEOTIDE SEQUENCE [LARGE SCALE GENOMIC DNA]</scope>
    <source>
        <strain evidence="2 3">BEL4b</strain>
    </source>
</reference>
<dbReference type="OrthoDB" id="5070517at2"/>
<dbReference type="EMBL" id="JYIW01000023">
    <property type="protein sequence ID" value="KJL29662.1"/>
    <property type="molecule type" value="Genomic_DNA"/>
</dbReference>
<feature type="region of interest" description="Disordered" evidence="1">
    <location>
        <begin position="1"/>
        <end position="27"/>
    </location>
</feature>
<accession>A0A0F0L8Y3</accession>
<name>A0A0F0L8Y3_9MICO</name>
<proteinExistence type="predicted"/>
<dbReference type="RefSeq" id="WP_045279045.1">
    <property type="nucleotide sequence ID" value="NZ_JYIW01000023.1"/>
</dbReference>
<evidence type="ECO:0000256" key="1">
    <source>
        <dbReference type="SAM" id="MobiDB-lite"/>
    </source>
</evidence>
<comment type="caution">
    <text evidence="2">The sequence shown here is derived from an EMBL/GenBank/DDBJ whole genome shotgun (WGS) entry which is preliminary data.</text>
</comment>
<organism evidence="2 3">
    <name type="scientific">Microbacterium oxydans</name>
    <dbReference type="NCBI Taxonomy" id="82380"/>
    <lineage>
        <taxon>Bacteria</taxon>
        <taxon>Bacillati</taxon>
        <taxon>Actinomycetota</taxon>
        <taxon>Actinomycetes</taxon>
        <taxon>Micrococcales</taxon>
        <taxon>Microbacteriaceae</taxon>
        <taxon>Microbacterium</taxon>
    </lineage>
</organism>
<evidence type="ECO:0000313" key="2">
    <source>
        <dbReference type="EMBL" id="KJL29662.1"/>
    </source>
</evidence>
<protein>
    <submittedName>
        <fullName evidence="2">Uncharacterized protein</fullName>
    </submittedName>
</protein>
<sequence length="98" mass="10761">MSAKAPTAPEFESAGTDATPEENSAPAEAVYERVDLDRYVVLSDGPVGYVEWVSPVFVCYFGSPYLNSEEIAQTHDFHDAVQVVLDRAAAVRLRKRAL</sequence>
<evidence type="ECO:0000313" key="3">
    <source>
        <dbReference type="Proteomes" id="UP000033640"/>
    </source>
</evidence>
<gene>
    <name evidence="2" type="ORF">RS83_01684</name>
</gene>
<dbReference type="PATRIC" id="fig|82380.11.peg.1721"/>